<evidence type="ECO:0000313" key="2">
    <source>
        <dbReference type="Proteomes" id="UP000054928"/>
    </source>
</evidence>
<proteinExistence type="predicted"/>
<protein>
    <submittedName>
        <fullName evidence="1">Uncharacterized protein</fullName>
    </submittedName>
</protein>
<organism evidence="1 2">
    <name type="scientific">Plasmopara halstedii</name>
    <name type="common">Downy mildew of sunflower</name>
    <dbReference type="NCBI Taxonomy" id="4781"/>
    <lineage>
        <taxon>Eukaryota</taxon>
        <taxon>Sar</taxon>
        <taxon>Stramenopiles</taxon>
        <taxon>Oomycota</taxon>
        <taxon>Peronosporomycetes</taxon>
        <taxon>Peronosporales</taxon>
        <taxon>Peronosporaceae</taxon>
        <taxon>Plasmopara</taxon>
    </lineage>
</organism>
<name>A0A0P1AYN8_PLAHL</name>
<keyword evidence="2" id="KW-1185">Reference proteome</keyword>
<dbReference type="AlphaFoldDB" id="A0A0P1AYN8"/>
<accession>A0A0P1AYN8</accession>
<evidence type="ECO:0000313" key="1">
    <source>
        <dbReference type="EMBL" id="CEG46857.1"/>
    </source>
</evidence>
<reference evidence="2" key="1">
    <citation type="submission" date="2014-09" db="EMBL/GenBank/DDBJ databases">
        <authorList>
            <person name="Sharma Rahul"/>
            <person name="Thines Marco"/>
        </authorList>
    </citation>
    <scope>NUCLEOTIDE SEQUENCE [LARGE SCALE GENOMIC DNA]</scope>
</reference>
<dbReference type="GeneID" id="36398587"/>
<dbReference type="RefSeq" id="XP_024583226.1">
    <property type="nucleotide sequence ID" value="XM_024717759.1"/>
</dbReference>
<dbReference type="Proteomes" id="UP000054928">
    <property type="component" value="Unassembled WGS sequence"/>
</dbReference>
<sequence length="65" mass="7032">MAGVYRPKDYRKASVSRGPRICLGASRTCPVTPMKLVTVITSKSGYLAIVTKTFAALKNLLIMSV</sequence>
<dbReference type="EMBL" id="CCYD01002371">
    <property type="protein sequence ID" value="CEG46857.1"/>
    <property type="molecule type" value="Genomic_DNA"/>
</dbReference>